<feature type="transmembrane region" description="Helical" evidence="6">
    <location>
        <begin position="279"/>
        <end position="298"/>
    </location>
</feature>
<dbReference type="GO" id="GO:0016791">
    <property type="term" value="F:phosphatase activity"/>
    <property type="evidence" value="ECO:0007669"/>
    <property type="project" value="TreeGrafter"/>
</dbReference>
<dbReference type="SMART" id="SM00331">
    <property type="entry name" value="PP2C_SIG"/>
    <property type="match status" value="1"/>
</dbReference>
<dbReference type="EMBL" id="FLUP01000001">
    <property type="protein sequence ID" value="SBW09858.1"/>
    <property type="molecule type" value="Genomic_DNA"/>
</dbReference>
<keyword evidence="6" id="KW-0472">Membrane</keyword>
<dbReference type="CDD" id="cd06225">
    <property type="entry name" value="HAMP"/>
    <property type="match status" value="1"/>
</dbReference>
<dbReference type="SUPFAM" id="SSF81606">
    <property type="entry name" value="PP2C-like"/>
    <property type="match status" value="1"/>
</dbReference>
<dbReference type="InterPro" id="IPR001932">
    <property type="entry name" value="PPM-type_phosphatase-like_dom"/>
</dbReference>
<evidence type="ECO:0000256" key="5">
    <source>
        <dbReference type="ARBA" id="ARBA00022801"/>
    </source>
</evidence>
<dbReference type="GO" id="GO:0016020">
    <property type="term" value="C:membrane"/>
    <property type="evidence" value="ECO:0007669"/>
    <property type="project" value="UniProtKB-SubCell"/>
</dbReference>
<name>A0A212KE12_9BACT</name>
<dbReference type="InterPro" id="IPR036457">
    <property type="entry name" value="PPM-type-like_dom_sf"/>
</dbReference>
<dbReference type="InterPro" id="IPR052016">
    <property type="entry name" value="Bact_Sigma-Reg"/>
</dbReference>
<dbReference type="Gene3D" id="6.10.340.10">
    <property type="match status" value="1"/>
</dbReference>
<dbReference type="PROSITE" id="PS51746">
    <property type="entry name" value="PPM_2"/>
    <property type="match status" value="1"/>
</dbReference>
<protein>
    <submittedName>
        <fullName evidence="9">Putative Phosphoserine phosphatase</fullName>
        <ecNumber evidence="9">3.1.3.3</ecNumber>
    </submittedName>
</protein>
<dbReference type="InterPro" id="IPR003594">
    <property type="entry name" value="HATPase_dom"/>
</dbReference>
<dbReference type="CDD" id="cd16936">
    <property type="entry name" value="HATPase_RsbW-like"/>
    <property type="match status" value="1"/>
</dbReference>
<evidence type="ECO:0000259" key="7">
    <source>
        <dbReference type="PROSITE" id="PS50885"/>
    </source>
</evidence>
<dbReference type="InterPro" id="IPR003660">
    <property type="entry name" value="HAMP_dom"/>
</dbReference>
<evidence type="ECO:0000313" key="9">
    <source>
        <dbReference type="EMBL" id="SBW09858.1"/>
    </source>
</evidence>
<comment type="subcellular location">
    <subcellularLocation>
        <location evidence="1">Membrane</location>
    </subcellularLocation>
</comment>
<dbReference type="PANTHER" id="PTHR43156">
    <property type="entry name" value="STAGE II SPORULATION PROTEIN E-RELATED"/>
    <property type="match status" value="1"/>
</dbReference>
<evidence type="ECO:0000256" key="6">
    <source>
        <dbReference type="SAM" id="Phobius"/>
    </source>
</evidence>
<keyword evidence="4" id="KW-0418">Kinase</keyword>
<evidence type="ECO:0000256" key="3">
    <source>
        <dbReference type="ARBA" id="ARBA00022679"/>
    </source>
</evidence>
<keyword evidence="5 9" id="KW-0378">Hydrolase</keyword>
<dbReference type="InterPro" id="IPR036890">
    <property type="entry name" value="HATPase_C_sf"/>
</dbReference>
<dbReference type="Pfam" id="PF13581">
    <property type="entry name" value="HATPase_c_2"/>
    <property type="match status" value="1"/>
</dbReference>
<keyword evidence="2" id="KW-0597">Phosphoprotein</keyword>
<keyword evidence="6" id="KW-1133">Transmembrane helix</keyword>
<dbReference type="PROSITE" id="PS50885">
    <property type="entry name" value="HAMP"/>
    <property type="match status" value="1"/>
</dbReference>
<feature type="domain" description="HAMP" evidence="7">
    <location>
        <begin position="304"/>
        <end position="356"/>
    </location>
</feature>
<dbReference type="Pfam" id="PF07228">
    <property type="entry name" value="SpoIIE"/>
    <property type="match status" value="1"/>
</dbReference>
<organism evidence="9">
    <name type="scientific">uncultured Desulfovibrio sp</name>
    <dbReference type="NCBI Taxonomy" id="167968"/>
    <lineage>
        <taxon>Bacteria</taxon>
        <taxon>Pseudomonadati</taxon>
        <taxon>Thermodesulfobacteriota</taxon>
        <taxon>Desulfovibrionia</taxon>
        <taxon>Desulfovibrionales</taxon>
        <taxon>Desulfovibrionaceae</taxon>
        <taxon>Desulfovibrio</taxon>
        <taxon>environmental samples</taxon>
    </lineage>
</organism>
<dbReference type="GO" id="GO:0016301">
    <property type="term" value="F:kinase activity"/>
    <property type="evidence" value="ECO:0007669"/>
    <property type="project" value="UniProtKB-KW"/>
</dbReference>
<dbReference type="AlphaFoldDB" id="A0A212KE12"/>
<proteinExistence type="predicted"/>
<dbReference type="PANTHER" id="PTHR43156:SF2">
    <property type="entry name" value="STAGE II SPORULATION PROTEIN E"/>
    <property type="match status" value="1"/>
</dbReference>
<evidence type="ECO:0000256" key="1">
    <source>
        <dbReference type="ARBA" id="ARBA00004370"/>
    </source>
</evidence>
<evidence type="ECO:0000259" key="8">
    <source>
        <dbReference type="PROSITE" id="PS51746"/>
    </source>
</evidence>
<dbReference type="Gene3D" id="3.60.40.10">
    <property type="entry name" value="PPM-type phosphatase domain"/>
    <property type="match status" value="1"/>
</dbReference>
<dbReference type="Gene3D" id="3.30.565.10">
    <property type="entry name" value="Histidine kinase-like ATPase, C-terminal domain"/>
    <property type="match status" value="1"/>
</dbReference>
<reference evidence="9" key="1">
    <citation type="submission" date="2016-04" db="EMBL/GenBank/DDBJ databases">
        <authorList>
            <person name="Evans L.H."/>
            <person name="Alamgir A."/>
            <person name="Owens N."/>
            <person name="Weber N.D."/>
            <person name="Virtaneva K."/>
            <person name="Barbian K."/>
            <person name="Babar A."/>
            <person name="Rosenke K."/>
        </authorList>
    </citation>
    <scope>NUCLEOTIDE SEQUENCE</scope>
    <source>
        <strain evidence="9">92-2</strain>
    </source>
</reference>
<gene>
    <name evidence="9" type="ORF">KM92DES2_12802</name>
</gene>
<evidence type="ECO:0000256" key="4">
    <source>
        <dbReference type="ARBA" id="ARBA00022777"/>
    </source>
</evidence>
<keyword evidence="3" id="KW-0808">Transferase</keyword>
<accession>A0A212KE12</accession>
<dbReference type="RefSeq" id="WP_227118207.1">
    <property type="nucleotide sequence ID" value="NZ_LT598928.1"/>
</dbReference>
<evidence type="ECO:0000256" key="2">
    <source>
        <dbReference type="ARBA" id="ARBA00022553"/>
    </source>
</evidence>
<dbReference type="GO" id="GO:0007165">
    <property type="term" value="P:signal transduction"/>
    <property type="evidence" value="ECO:0007669"/>
    <property type="project" value="InterPro"/>
</dbReference>
<sequence>MHKLFHKWLFICIFPAFCLTLAASYLLQTRQAEENARHMLSTNLDDGGKYLRMVITNAAHIREISDAGALTKARAFAAIITQNPNILNVPTILHFLRKLLDVEELNVADDRGVIIASTGPFAGYDMASSPQSAAFLPALRDLDFALVQDIEERGADRMPFQYAGVARRDCTGIVQIGYSPKRLTAALRAAAVDQIAPRYHIGSNGFMAISIYGAVISTGNEAAVPLGANVDALGLIQPDGKGLVTILGKQYICQNIEVEGYTLFALLPRSEVFFSRDSMLLYIAACNVVLFAVIFWMVSHLVKRLVINDVYRVNEDLQKITSGNLDVVLNERTTPEFGLLSDGINKTVQSLKAAISAAAGRIDAELEFARAIQCSSLPSVFPAYPEREDFDIFAFMRAAKVVGGDFYDFYLRDKNQLVIVVADVADKGIGAALFMMTAKTLIKSLAESGLSPAEIFTQANKRLTAQNDQDIFLTAFLAVLDLTTGRLVCANAGHEHPLIFRRAEGRYAWLEAGHGLPLGAMPNSRYREQTFQIAPGDRLLLYTDGVSEAENSQGERLGLSGIESAVLGTERMDAEQTVQALLRRVDDFASGVEQADDITILALEFTGLAWDELLITADDAHLETLLAFLEEKLKVAQCPAATLPMLLVAAEEVFANIAHYAYAPDQGTVLVRCRMRSGPFQAVMQFQDTGRPFNPLHQPDPDTSLPAEQRREGGLGIAMMRKIMSRMEYARTADGKNILTLWKQEDD</sequence>
<feature type="domain" description="PPM-type phosphatase" evidence="8">
    <location>
        <begin position="389"/>
        <end position="605"/>
    </location>
</feature>
<keyword evidence="6" id="KW-0812">Transmembrane</keyword>
<dbReference type="EC" id="3.1.3.3" evidence="9"/>